<reference evidence="1 2" key="1">
    <citation type="submission" date="2019-05" db="EMBL/GenBank/DDBJ databases">
        <title>Mikania micrantha, genome provides insights into the molecular mechanism of rapid growth.</title>
        <authorList>
            <person name="Liu B."/>
        </authorList>
    </citation>
    <scope>NUCLEOTIDE SEQUENCE [LARGE SCALE GENOMIC DNA]</scope>
    <source>
        <strain evidence="1">NLD-2019</strain>
        <tissue evidence="1">Leaf</tissue>
    </source>
</reference>
<dbReference type="AlphaFoldDB" id="A0A5N6NXI6"/>
<dbReference type="Proteomes" id="UP000326396">
    <property type="component" value="Linkage Group LG16"/>
</dbReference>
<name>A0A5N6NXI6_9ASTR</name>
<gene>
    <name evidence="1" type="ORF">E3N88_15972</name>
</gene>
<sequence>MHVVETYRNYLTRLPISEIGLVQLWSSSRRAEIRPNVEEKDGWMFLKPSPHLNLQQWPSKDSRWLPSGSSHTAMTAKKHRRVAQQLKYSFGSRNTPRIAMVEDDRSSRTAMDFGEFKFLPPRLRVSRRPNWLPIAYHDGKRFIIPDEGPV</sequence>
<accession>A0A5N6NXI6</accession>
<organism evidence="1 2">
    <name type="scientific">Mikania micrantha</name>
    <name type="common">bitter vine</name>
    <dbReference type="NCBI Taxonomy" id="192012"/>
    <lineage>
        <taxon>Eukaryota</taxon>
        <taxon>Viridiplantae</taxon>
        <taxon>Streptophyta</taxon>
        <taxon>Embryophyta</taxon>
        <taxon>Tracheophyta</taxon>
        <taxon>Spermatophyta</taxon>
        <taxon>Magnoliopsida</taxon>
        <taxon>eudicotyledons</taxon>
        <taxon>Gunneridae</taxon>
        <taxon>Pentapetalae</taxon>
        <taxon>asterids</taxon>
        <taxon>campanulids</taxon>
        <taxon>Asterales</taxon>
        <taxon>Asteraceae</taxon>
        <taxon>Asteroideae</taxon>
        <taxon>Heliantheae alliance</taxon>
        <taxon>Eupatorieae</taxon>
        <taxon>Mikania</taxon>
    </lineage>
</organism>
<proteinExistence type="predicted"/>
<evidence type="ECO:0000313" key="2">
    <source>
        <dbReference type="Proteomes" id="UP000326396"/>
    </source>
</evidence>
<protein>
    <submittedName>
        <fullName evidence="1">Uncharacterized protein</fullName>
    </submittedName>
</protein>
<dbReference type="EMBL" id="SZYD01000008">
    <property type="protein sequence ID" value="KAD5508269.1"/>
    <property type="molecule type" value="Genomic_DNA"/>
</dbReference>
<keyword evidence="2" id="KW-1185">Reference proteome</keyword>
<evidence type="ECO:0000313" key="1">
    <source>
        <dbReference type="EMBL" id="KAD5508269.1"/>
    </source>
</evidence>
<comment type="caution">
    <text evidence="1">The sequence shown here is derived from an EMBL/GenBank/DDBJ whole genome shotgun (WGS) entry which is preliminary data.</text>
</comment>